<dbReference type="Proteomes" id="UP000823405">
    <property type="component" value="Unassembled WGS sequence"/>
</dbReference>
<gene>
    <name evidence="1" type="ORF">BGZ97_004644</name>
</gene>
<dbReference type="AlphaFoldDB" id="A0A9P6QU33"/>
<reference evidence="1" key="1">
    <citation type="journal article" date="2020" name="Fungal Divers.">
        <title>Resolving the Mortierellaceae phylogeny through synthesis of multi-gene phylogenetics and phylogenomics.</title>
        <authorList>
            <person name="Vandepol N."/>
            <person name="Liber J."/>
            <person name="Desiro A."/>
            <person name="Na H."/>
            <person name="Kennedy M."/>
            <person name="Barry K."/>
            <person name="Grigoriev I.V."/>
            <person name="Miller A.N."/>
            <person name="O'Donnell K."/>
            <person name="Stajich J.E."/>
            <person name="Bonito G."/>
        </authorList>
    </citation>
    <scope>NUCLEOTIDE SEQUENCE</scope>
    <source>
        <strain evidence="1">NVP60</strain>
    </source>
</reference>
<comment type="caution">
    <text evidence="1">The sequence shown here is derived from an EMBL/GenBank/DDBJ whole genome shotgun (WGS) entry which is preliminary data.</text>
</comment>
<name>A0A9P6QU33_9FUNG</name>
<evidence type="ECO:0000313" key="1">
    <source>
        <dbReference type="EMBL" id="KAG0296061.1"/>
    </source>
</evidence>
<protein>
    <submittedName>
        <fullName evidence="1">Uncharacterized protein</fullName>
    </submittedName>
</protein>
<dbReference type="EMBL" id="JAAAIN010002179">
    <property type="protein sequence ID" value="KAG0296061.1"/>
    <property type="molecule type" value="Genomic_DNA"/>
</dbReference>
<sequence>MPNDLSDALNPPPLVLALGKGGGVIGGVATEVKEESRFLKLGRRSKTTSVTFVGKVSERVEDIVAWALKSDMVNYKARVLCPCSPESKV</sequence>
<evidence type="ECO:0000313" key="2">
    <source>
        <dbReference type="Proteomes" id="UP000823405"/>
    </source>
</evidence>
<proteinExistence type="predicted"/>
<accession>A0A9P6QU33</accession>
<keyword evidence="2" id="KW-1185">Reference proteome</keyword>
<organism evidence="1 2">
    <name type="scientific">Linnemannia gamsii</name>
    <dbReference type="NCBI Taxonomy" id="64522"/>
    <lineage>
        <taxon>Eukaryota</taxon>
        <taxon>Fungi</taxon>
        <taxon>Fungi incertae sedis</taxon>
        <taxon>Mucoromycota</taxon>
        <taxon>Mortierellomycotina</taxon>
        <taxon>Mortierellomycetes</taxon>
        <taxon>Mortierellales</taxon>
        <taxon>Mortierellaceae</taxon>
        <taxon>Linnemannia</taxon>
    </lineage>
</organism>